<dbReference type="Gene3D" id="3.50.50.60">
    <property type="entry name" value="FAD/NAD(P)-binding domain"/>
    <property type="match status" value="2"/>
</dbReference>
<evidence type="ECO:0000256" key="9">
    <source>
        <dbReference type="ARBA" id="ARBA00025948"/>
    </source>
</evidence>
<reference evidence="11 12" key="1">
    <citation type="submission" date="2018-01" db="EMBL/GenBank/DDBJ databases">
        <title>Complete genome sequence of Bacteriovorax stolpii DSM12778.</title>
        <authorList>
            <person name="Tang B."/>
            <person name="Chang J."/>
        </authorList>
    </citation>
    <scope>NUCLEOTIDE SEQUENCE [LARGE SCALE GENOMIC DNA]</scope>
    <source>
        <strain evidence="11 12">DSM 12778</strain>
    </source>
</reference>
<evidence type="ECO:0000256" key="4">
    <source>
        <dbReference type="ARBA" id="ARBA00020461"/>
    </source>
</evidence>
<dbReference type="Pfam" id="PF21680">
    <property type="entry name" value="GIDA_C_1st"/>
    <property type="match status" value="1"/>
</dbReference>
<comment type="cofactor">
    <cofactor evidence="1">
        <name>FAD</name>
        <dbReference type="ChEBI" id="CHEBI:57692"/>
    </cofactor>
</comment>
<dbReference type="Pfam" id="PF13932">
    <property type="entry name" value="SAM_GIDA_C"/>
    <property type="match status" value="1"/>
</dbReference>
<keyword evidence="8" id="KW-0520">NAD</keyword>
<dbReference type="GO" id="GO:0005829">
    <property type="term" value="C:cytosol"/>
    <property type="evidence" value="ECO:0007669"/>
    <property type="project" value="TreeGrafter"/>
</dbReference>
<comment type="similarity">
    <text evidence="3">Belongs to the MnmG family.</text>
</comment>
<evidence type="ECO:0000256" key="2">
    <source>
        <dbReference type="ARBA" id="ARBA00003717"/>
    </source>
</evidence>
<evidence type="ECO:0000256" key="7">
    <source>
        <dbReference type="ARBA" id="ARBA00022827"/>
    </source>
</evidence>
<dbReference type="InterPro" id="IPR020595">
    <property type="entry name" value="MnmG-rel_CS"/>
</dbReference>
<dbReference type="GO" id="GO:0002098">
    <property type="term" value="P:tRNA wobble uridine modification"/>
    <property type="evidence" value="ECO:0007669"/>
    <property type="project" value="InterPro"/>
</dbReference>
<dbReference type="Gene3D" id="1.10.10.1800">
    <property type="entry name" value="tRNA uridine 5-carboxymethylaminomethyl modification enzyme MnmG/GidA"/>
    <property type="match status" value="1"/>
</dbReference>
<dbReference type="GO" id="GO:0050660">
    <property type="term" value="F:flavin adenine dinucleotide binding"/>
    <property type="evidence" value="ECO:0007669"/>
    <property type="project" value="InterPro"/>
</dbReference>
<dbReference type="Proteomes" id="UP000235584">
    <property type="component" value="Chromosome"/>
</dbReference>
<comment type="subunit">
    <text evidence="9">Homodimer. Heterotetramer of two MnmE and two MnmG subunits.</text>
</comment>
<organism evidence="11 12">
    <name type="scientific">Bacteriovorax stolpii</name>
    <name type="common">Bdellovibrio stolpii</name>
    <dbReference type="NCBI Taxonomy" id="960"/>
    <lineage>
        <taxon>Bacteria</taxon>
        <taxon>Pseudomonadati</taxon>
        <taxon>Bdellovibrionota</taxon>
        <taxon>Bacteriovoracia</taxon>
        <taxon>Bacteriovoracales</taxon>
        <taxon>Bacteriovoracaceae</taxon>
        <taxon>Bacteriovorax</taxon>
    </lineage>
</organism>
<protein>
    <recommendedName>
        <fullName evidence="4">tRNA uridine 5-carboxymethylaminomethyl modification enzyme MnmG</fullName>
    </recommendedName>
    <alternativeName>
        <fullName evidence="10">Glucose-inhibited division protein A</fullName>
    </alternativeName>
</protein>
<evidence type="ECO:0000256" key="3">
    <source>
        <dbReference type="ARBA" id="ARBA00007653"/>
    </source>
</evidence>
<gene>
    <name evidence="11" type="ORF">C0V70_18895</name>
</gene>
<accession>A0A2K9NXA3</accession>
<evidence type="ECO:0000256" key="6">
    <source>
        <dbReference type="ARBA" id="ARBA00022694"/>
    </source>
</evidence>
<sequence>MNNSFDILIIGGGHAGSEAAWISSQFGLRVGLISGPGASLASTPCNPAVGGVGKGQVVREIDALGGMMGIVADKAGIQYRTLNESKGFAVQSTRVQVDKELYTKYAEELLSTQENLTIIRQMVKVVRNEDKFIIETEEGNTFSASKVIVTTGTFLNGKLHTGEEQTLGGRVECKQSVGLNDLFSEIKTLPNRFKTGTPPRIDRKTIDYSKLEPQESDFGTRNFHSMSEPFSRNSEQISMYLTRTNSETLSIIRANKERSPIFNGQIKGIGPRYCPSIEDKAFRYTEKDVHHVFVEPEGLNLETIYPNGVSTSLPKDVQESFIRTISGLEEAKILVHGYAVEYDVVDTSELSRLMEYKSIPGLYFAGQVCGTSGYEEAAGQGIIAGINASLAFLGKESLILDRNDSYIGVMIEDLVTNKRDEPYRLFTARSENRLYVREDNTIQRMNKYRKALGLSGKLDYFQESILDEITILENLIETTMFYATTAETKEYFAEVGYGSLESNISFKELLRRPNLNPVQVLMNETLRMGASFHPDVVRTVAIAAKYEGYIDRAVIESEKINRMSKKKINWEVLAESKNISFECKLRIKQIRPETFGQLQRIEGIRPATLAYVAGNLV</sequence>
<dbReference type="AlphaFoldDB" id="A0A2K9NXA3"/>
<dbReference type="SUPFAM" id="SSF51905">
    <property type="entry name" value="FAD/NAD(P)-binding domain"/>
    <property type="match status" value="1"/>
</dbReference>
<dbReference type="PANTHER" id="PTHR11806">
    <property type="entry name" value="GLUCOSE INHIBITED DIVISION PROTEIN A"/>
    <property type="match status" value="1"/>
</dbReference>
<dbReference type="RefSeq" id="WP_102245424.1">
    <property type="nucleotide sequence ID" value="NZ_CP025704.1"/>
</dbReference>
<evidence type="ECO:0000313" key="12">
    <source>
        <dbReference type="Proteomes" id="UP000235584"/>
    </source>
</evidence>
<name>A0A2K9NXA3_BACTC</name>
<dbReference type="InterPro" id="IPR036188">
    <property type="entry name" value="FAD/NAD-bd_sf"/>
</dbReference>
<dbReference type="InterPro" id="IPR047001">
    <property type="entry name" value="MnmG_C_subdom"/>
</dbReference>
<dbReference type="InterPro" id="IPR044920">
    <property type="entry name" value="MnmG_C_subdom_sf"/>
</dbReference>
<evidence type="ECO:0000256" key="8">
    <source>
        <dbReference type="ARBA" id="ARBA00023027"/>
    </source>
</evidence>
<dbReference type="NCBIfam" id="TIGR00136">
    <property type="entry name" value="mnmG_gidA"/>
    <property type="match status" value="1"/>
</dbReference>
<dbReference type="InterPro" id="IPR040131">
    <property type="entry name" value="MnmG_N"/>
</dbReference>
<keyword evidence="5" id="KW-0285">Flavoprotein</keyword>
<dbReference type="PANTHER" id="PTHR11806:SF0">
    <property type="entry name" value="PROTEIN MTO1 HOMOLOG, MITOCHONDRIAL"/>
    <property type="match status" value="1"/>
</dbReference>
<dbReference type="KEGG" id="bsto:C0V70_18895"/>
<dbReference type="Pfam" id="PF01134">
    <property type="entry name" value="GIDA"/>
    <property type="match status" value="1"/>
</dbReference>
<keyword evidence="7" id="KW-0274">FAD</keyword>
<evidence type="ECO:0000256" key="10">
    <source>
        <dbReference type="ARBA" id="ARBA00031800"/>
    </source>
</evidence>
<evidence type="ECO:0000256" key="1">
    <source>
        <dbReference type="ARBA" id="ARBA00001974"/>
    </source>
</evidence>
<dbReference type="GO" id="GO:0030488">
    <property type="term" value="P:tRNA methylation"/>
    <property type="evidence" value="ECO:0007669"/>
    <property type="project" value="TreeGrafter"/>
</dbReference>
<dbReference type="Gene3D" id="1.10.150.570">
    <property type="entry name" value="GidA associated domain, C-terminal subdomain"/>
    <property type="match status" value="1"/>
</dbReference>
<dbReference type="PROSITE" id="PS01280">
    <property type="entry name" value="GIDA_1"/>
    <property type="match status" value="1"/>
</dbReference>
<keyword evidence="12" id="KW-1185">Reference proteome</keyword>
<comment type="function">
    <text evidence="2">NAD-binding protein involved in the addition of a carboxymethylaminomethyl (cmnm) group at the wobble position (U34) of certain tRNAs, forming tRNA-cmnm(5)s(2)U34.</text>
</comment>
<dbReference type="InterPro" id="IPR002218">
    <property type="entry name" value="MnmG-rel"/>
</dbReference>
<dbReference type="SMART" id="SM01228">
    <property type="entry name" value="GIDA_assoc_3"/>
    <property type="match status" value="1"/>
</dbReference>
<evidence type="ECO:0000313" key="11">
    <source>
        <dbReference type="EMBL" id="AUO00137.1"/>
    </source>
</evidence>
<evidence type="ECO:0000256" key="5">
    <source>
        <dbReference type="ARBA" id="ARBA00022630"/>
    </source>
</evidence>
<proteinExistence type="inferred from homology"/>
<keyword evidence="6" id="KW-0819">tRNA processing</keyword>
<dbReference type="InterPro" id="IPR026904">
    <property type="entry name" value="MnmG_C"/>
</dbReference>
<dbReference type="EMBL" id="CP025704">
    <property type="protein sequence ID" value="AUO00137.1"/>
    <property type="molecule type" value="Genomic_DNA"/>
</dbReference>
<dbReference type="InterPro" id="IPR049312">
    <property type="entry name" value="GIDA_C_N"/>
</dbReference>
<dbReference type="InterPro" id="IPR004416">
    <property type="entry name" value="MnmG"/>
</dbReference>
<dbReference type="PRINTS" id="PR00411">
    <property type="entry name" value="PNDRDTASEI"/>
</dbReference>